<dbReference type="RefSeq" id="WP_270040650.1">
    <property type="nucleotide sequence ID" value="NZ_JAPDOD010000012.1"/>
</dbReference>
<evidence type="ECO:0000313" key="1">
    <source>
        <dbReference type="EMBL" id="MDA0161440.1"/>
    </source>
</evidence>
<accession>A0A9X3MS12</accession>
<dbReference type="InterPro" id="IPR011013">
    <property type="entry name" value="Gal_mutarotase_sf_dom"/>
</dbReference>
<dbReference type="GO" id="GO:0016853">
    <property type="term" value="F:isomerase activity"/>
    <property type="evidence" value="ECO:0007669"/>
    <property type="project" value="InterPro"/>
</dbReference>
<protein>
    <submittedName>
        <fullName evidence="1">Aldose 1-epimerase</fullName>
    </submittedName>
</protein>
<dbReference type="SUPFAM" id="SSF74650">
    <property type="entry name" value="Galactose mutarotase-like"/>
    <property type="match status" value="1"/>
</dbReference>
<dbReference type="EMBL" id="JAPDOD010000012">
    <property type="protein sequence ID" value="MDA0161440.1"/>
    <property type="molecule type" value="Genomic_DNA"/>
</dbReference>
<keyword evidence="2" id="KW-1185">Reference proteome</keyword>
<reference evidence="1" key="1">
    <citation type="submission" date="2022-10" db="EMBL/GenBank/DDBJ databases">
        <title>The WGS of Solirubrobacter ginsenosidimutans DSM 21036.</title>
        <authorList>
            <person name="Jiang Z."/>
        </authorList>
    </citation>
    <scope>NUCLEOTIDE SEQUENCE</scope>
    <source>
        <strain evidence="1">DSM 21036</strain>
    </source>
</reference>
<evidence type="ECO:0000313" key="2">
    <source>
        <dbReference type="Proteomes" id="UP001149140"/>
    </source>
</evidence>
<dbReference type="GO" id="GO:0005975">
    <property type="term" value="P:carbohydrate metabolic process"/>
    <property type="evidence" value="ECO:0007669"/>
    <property type="project" value="InterPro"/>
</dbReference>
<dbReference type="AlphaFoldDB" id="A0A9X3MS12"/>
<proteinExistence type="predicted"/>
<dbReference type="InterPro" id="IPR014718">
    <property type="entry name" value="GH-type_carb-bd"/>
</dbReference>
<dbReference type="Gene3D" id="2.70.98.10">
    <property type="match status" value="1"/>
</dbReference>
<dbReference type="GO" id="GO:0030246">
    <property type="term" value="F:carbohydrate binding"/>
    <property type="evidence" value="ECO:0007669"/>
    <property type="project" value="InterPro"/>
</dbReference>
<dbReference type="Proteomes" id="UP001149140">
    <property type="component" value="Unassembled WGS sequence"/>
</dbReference>
<dbReference type="Pfam" id="PF01263">
    <property type="entry name" value="Aldose_epim"/>
    <property type="match status" value="1"/>
</dbReference>
<sequence>MACHSLKHRGEELLGAVRGEGVPDVPWISGIPLLHPWANRLGGFGYTFDDRVVVLTPGSPDIYIEEHGLPLHGLRPAVYGWTVLESTDRRLVAGRDYTGVAEFPFDHRLEVVAEVDEQALTLETTLTAGARPVPVAFGYHPFFRLPGVPRAEWAITLPVGDRLLLDERMVPTGERVAAGDLDGPLGDRVFDDAFTLDELRGPFVLEGGGRRIEVAFEAGYPYAQIFAPAIADVICFEPMTAPGDALRHAPGSVAPGETYSGRFSVSVSSKT</sequence>
<gene>
    <name evidence="1" type="ORF">OM076_14275</name>
</gene>
<dbReference type="CDD" id="cd01081">
    <property type="entry name" value="Aldose_epim"/>
    <property type="match status" value="1"/>
</dbReference>
<organism evidence="1 2">
    <name type="scientific">Solirubrobacter ginsenosidimutans</name>
    <dbReference type="NCBI Taxonomy" id="490573"/>
    <lineage>
        <taxon>Bacteria</taxon>
        <taxon>Bacillati</taxon>
        <taxon>Actinomycetota</taxon>
        <taxon>Thermoleophilia</taxon>
        <taxon>Solirubrobacterales</taxon>
        <taxon>Solirubrobacteraceae</taxon>
        <taxon>Solirubrobacter</taxon>
    </lineage>
</organism>
<dbReference type="InterPro" id="IPR008183">
    <property type="entry name" value="Aldose_1/G6P_1-epimerase"/>
</dbReference>
<name>A0A9X3MS12_9ACTN</name>
<comment type="caution">
    <text evidence="1">The sequence shown here is derived from an EMBL/GenBank/DDBJ whole genome shotgun (WGS) entry which is preliminary data.</text>
</comment>